<evidence type="ECO:0000313" key="2">
    <source>
        <dbReference type="Proteomes" id="UP000221961"/>
    </source>
</evidence>
<dbReference type="Proteomes" id="UP000221961">
    <property type="component" value="Plasmid p_NC_YFY_NT001"/>
</dbReference>
<name>A0A291RZ02_9NOCA</name>
<dbReference type="EMBL" id="CP023779">
    <property type="protein sequence ID" value="ATL72502.1"/>
    <property type="molecule type" value="Genomic_DNA"/>
</dbReference>
<keyword evidence="1" id="KW-0614">Plasmid</keyword>
<dbReference type="GeneID" id="88363375"/>
<dbReference type="RefSeq" id="WP_098699297.1">
    <property type="nucleotide sequence ID" value="NZ_CP023779.1"/>
</dbReference>
<organism evidence="1 2">
    <name type="scientific">Nocardia terpenica</name>
    <dbReference type="NCBI Taxonomy" id="455432"/>
    <lineage>
        <taxon>Bacteria</taxon>
        <taxon>Bacillati</taxon>
        <taxon>Actinomycetota</taxon>
        <taxon>Actinomycetes</taxon>
        <taxon>Mycobacteriales</taxon>
        <taxon>Nocardiaceae</taxon>
        <taxon>Nocardia</taxon>
    </lineage>
</organism>
<dbReference type="AlphaFoldDB" id="A0A291RZ02"/>
<sequence length="144" mass="15800">MTTSDIKGLTLSVYRSAEADADFTLGGITAKYDRVTVVGVLNTTDPRVNGTIVPVAEWRANPVRDDAPPVVVVVRRAGIWRNGEREAHLEPVELTDDGRIHRRPGTAHGGNFAGNGASQFRQVLSALLEYPAPDVLRVHDRYER</sequence>
<evidence type="ECO:0000313" key="1">
    <source>
        <dbReference type="EMBL" id="ATL72502.1"/>
    </source>
</evidence>
<proteinExistence type="predicted"/>
<geneLocation type="plasmid" evidence="2">
    <name>p_nc_yfy_nt001</name>
</geneLocation>
<protein>
    <submittedName>
        <fullName evidence="1">Uncharacterized protein</fullName>
    </submittedName>
</protein>
<dbReference type="KEGG" id="ntp:CRH09_39710"/>
<gene>
    <name evidence="1" type="ORF">CRH09_39710</name>
</gene>
<reference evidence="1 2" key="1">
    <citation type="submission" date="2017-10" db="EMBL/GenBank/DDBJ databases">
        <title>Comparative genomics between pathogenic Norcardia.</title>
        <authorList>
            <person name="Zeng L."/>
        </authorList>
    </citation>
    <scope>NUCLEOTIDE SEQUENCE [LARGE SCALE GENOMIC DNA]</scope>
    <source>
        <strain evidence="1 2">NC_YFY_NT001</strain>
        <plasmid evidence="2">Plasmid p_nc_yfy_nt001</plasmid>
    </source>
</reference>
<accession>A0A291RZ02</accession>